<dbReference type="Proteomes" id="UP001064048">
    <property type="component" value="Chromosome 8"/>
</dbReference>
<reference evidence="1 2" key="1">
    <citation type="journal article" date="2022" name="Genome Biol. Evol.">
        <title>The Spruce Budworm Genome: Reconstructing the Evolutionary History of Antifreeze Proteins.</title>
        <authorList>
            <person name="Beliveau C."/>
            <person name="Gagne P."/>
            <person name="Picq S."/>
            <person name="Vernygora O."/>
            <person name="Keeling C.I."/>
            <person name="Pinkney K."/>
            <person name="Doucet D."/>
            <person name="Wen F."/>
            <person name="Johnston J.S."/>
            <person name="Maaroufi H."/>
            <person name="Boyle B."/>
            <person name="Laroche J."/>
            <person name="Dewar K."/>
            <person name="Juretic N."/>
            <person name="Blackburn G."/>
            <person name="Nisole A."/>
            <person name="Brunet B."/>
            <person name="Brandao M."/>
            <person name="Lumley L."/>
            <person name="Duan J."/>
            <person name="Quan G."/>
            <person name="Lucarotti C.J."/>
            <person name="Roe A.D."/>
            <person name="Sperling F.A.H."/>
            <person name="Levesque R.C."/>
            <person name="Cusson M."/>
        </authorList>
    </citation>
    <scope>NUCLEOTIDE SEQUENCE [LARGE SCALE GENOMIC DNA]</scope>
    <source>
        <strain evidence="1">Glfc:IPQL:Cfum</strain>
    </source>
</reference>
<protein>
    <submittedName>
        <fullName evidence="1">Uncharacterized protein</fullName>
    </submittedName>
</protein>
<evidence type="ECO:0000313" key="1">
    <source>
        <dbReference type="EMBL" id="KAI8425916.1"/>
    </source>
</evidence>
<organism evidence="1 2">
    <name type="scientific">Choristoneura fumiferana</name>
    <name type="common">Spruce budworm moth</name>
    <name type="synonym">Archips fumiferana</name>
    <dbReference type="NCBI Taxonomy" id="7141"/>
    <lineage>
        <taxon>Eukaryota</taxon>
        <taxon>Metazoa</taxon>
        <taxon>Ecdysozoa</taxon>
        <taxon>Arthropoda</taxon>
        <taxon>Hexapoda</taxon>
        <taxon>Insecta</taxon>
        <taxon>Pterygota</taxon>
        <taxon>Neoptera</taxon>
        <taxon>Endopterygota</taxon>
        <taxon>Lepidoptera</taxon>
        <taxon>Glossata</taxon>
        <taxon>Ditrysia</taxon>
        <taxon>Tortricoidea</taxon>
        <taxon>Tortricidae</taxon>
        <taxon>Tortricinae</taxon>
        <taxon>Choristoneura</taxon>
    </lineage>
</organism>
<comment type="caution">
    <text evidence="1">The sequence shown here is derived from an EMBL/GenBank/DDBJ whole genome shotgun (WGS) entry which is preliminary data.</text>
</comment>
<evidence type="ECO:0000313" key="2">
    <source>
        <dbReference type="Proteomes" id="UP001064048"/>
    </source>
</evidence>
<accession>A0ACC0JP40</accession>
<keyword evidence="2" id="KW-1185">Reference proteome</keyword>
<proteinExistence type="predicted"/>
<dbReference type="EMBL" id="CM046108">
    <property type="protein sequence ID" value="KAI8425916.1"/>
    <property type="molecule type" value="Genomic_DNA"/>
</dbReference>
<gene>
    <name evidence="1" type="ORF">MSG28_004923</name>
</gene>
<name>A0ACC0JP40_CHOFU</name>
<sequence length="197" mass="23211">MSGYSQPAAKRQKVREMKDVDYFQGTDKSRPWDNQTHTLDNHKRTVKALFDLLSKLGWYASGALTSPDASTFIQAASQIKRCVEMSQRMSAEHFLLWPARDGYDAIFQTDVAREIKLFAKLLKMTAEYKDRLNYRCQLLIMPYCGRKFDLSWQHRKRDVHSYMWDVTSCLYFLKSYNLERFYKVCSPPGQHMYMANV</sequence>